<proteinExistence type="inferred from homology"/>
<organism evidence="2 3">
    <name type="scientific">Staphylotrichum longicolle</name>
    <dbReference type="NCBI Taxonomy" id="669026"/>
    <lineage>
        <taxon>Eukaryota</taxon>
        <taxon>Fungi</taxon>
        <taxon>Dikarya</taxon>
        <taxon>Ascomycota</taxon>
        <taxon>Pezizomycotina</taxon>
        <taxon>Sordariomycetes</taxon>
        <taxon>Sordariomycetidae</taxon>
        <taxon>Sordariales</taxon>
        <taxon>Chaetomiaceae</taxon>
        <taxon>Staphylotrichum</taxon>
    </lineage>
</organism>
<dbReference type="AlphaFoldDB" id="A0AAD4ETZ8"/>
<dbReference type="InterPro" id="IPR044053">
    <property type="entry name" value="AsaB-like"/>
</dbReference>
<evidence type="ECO:0000313" key="3">
    <source>
        <dbReference type="Proteomes" id="UP001197093"/>
    </source>
</evidence>
<name>A0AAD4ETZ8_9PEZI</name>
<dbReference type="PANTHER" id="PTHR34598:SF3">
    <property type="entry name" value="OXIDOREDUCTASE AN1597"/>
    <property type="match status" value="1"/>
</dbReference>
<keyword evidence="3" id="KW-1185">Reference proteome</keyword>
<evidence type="ECO:0008006" key="4">
    <source>
        <dbReference type="Google" id="ProtNLM"/>
    </source>
</evidence>
<accession>A0AAD4ETZ8</accession>
<comment type="similarity">
    <text evidence="1">Belongs to the asaB hydroxylase/desaturase family.</text>
</comment>
<protein>
    <recommendedName>
        <fullName evidence="4">Methyltransferase</fullName>
    </recommendedName>
</protein>
<dbReference type="GO" id="GO:0016491">
    <property type="term" value="F:oxidoreductase activity"/>
    <property type="evidence" value="ECO:0007669"/>
    <property type="project" value="InterPro"/>
</dbReference>
<evidence type="ECO:0000256" key="1">
    <source>
        <dbReference type="ARBA" id="ARBA00023604"/>
    </source>
</evidence>
<gene>
    <name evidence="2" type="ORF">NEMBOFW57_007075</name>
</gene>
<comment type="caution">
    <text evidence="2">The sequence shown here is derived from an EMBL/GenBank/DDBJ whole genome shotgun (WGS) entry which is preliminary data.</text>
</comment>
<dbReference type="EMBL" id="JAHCVI010000003">
    <property type="protein sequence ID" value="KAG7287563.1"/>
    <property type="molecule type" value="Genomic_DNA"/>
</dbReference>
<reference evidence="2" key="1">
    <citation type="submission" date="2023-02" db="EMBL/GenBank/DDBJ databases">
        <authorList>
            <person name="Palmer J.M."/>
        </authorList>
    </citation>
    <scope>NUCLEOTIDE SEQUENCE</scope>
    <source>
        <strain evidence="2">FW57</strain>
    </source>
</reference>
<dbReference type="Proteomes" id="UP001197093">
    <property type="component" value="Unassembled WGS sequence"/>
</dbReference>
<sequence length="235" mass="26836">MALRSEFPSLPESHISLSFLEDLPEYDETKPYYFSGPLPEEQEELRTNIRYQTLNRIPLLNLRGQEHKLDVEKHGFEIIKVPESILRLDVRGAGRGEYMEKMAGAVKRRLNATFVVCYNYKVSVWRPLGVVHECDLLYGDFTTVAPTDLHAVDRASSEYVGEVYMLKPRSHYDWYWVDHQRPDEASIFISFDSHPASGAPYCPHTSKPKLGSNTTSSASPRESIELRLIVFSPAA</sequence>
<evidence type="ECO:0000313" key="2">
    <source>
        <dbReference type="EMBL" id="KAG7287563.1"/>
    </source>
</evidence>
<dbReference type="PANTHER" id="PTHR34598">
    <property type="entry name" value="BLL6449 PROTEIN"/>
    <property type="match status" value="1"/>
</dbReference>